<feature type="site" description="Important for substrate specificity" evidence="4">
    <location>
        <position position="13"/>
    </location>
</feature>
<dbReference type="RefSeq" id="WP_152157379.1">
    <property type="nucleotide sequence ID" value="NZ_WEHX01000002.1"/>
</dbReference>
<dbReference type="InterPro" id="IPR003697">
    <property type="entry name" value="Maf-like"/>
</dbReference>
<dbReference type="HAMAP" id="MF_00528">
    <property type="entry name" value="Maf"/>
    <property type="match status" value="1"/>
</dbReference>
<feature type="site" description="Important for substrate specificity" evidence="4">
    <location>
        <position position="86"/>
    </location>
</feature>
<comment type="caution">
    <text evidence="4">Lacks conserved residue(s) required for the propagation of feature annotation.</text>
</comment>
<comment type="function">
    <text evidence="4">Nucleoside triphosphate pyrophosphatase that hydrolyzes dTTP and UTP. May have a dual role in cell division arrest and in preventing the incorporation of modified nucleotides into cellular nucleic acids.</text>
</comment>
<evidence type="ECO:0000256" key="1">
    <source>
        <dbReference type="ARBA" id="ARBA00001968"/>
    </source>
</evidence>
<comment type="cofactor">
    <cofactor evidence="1 4">
        <name>a divalent metal cation</name>
        <dbReference type="ChEBI" id="CHEBI:60240"/>
    </cofactor>
</comment>
<keyword evidence="4" id="KW-0963">Cytoplasm</keyword>
<comment type="similarity">
    <text evidence="4">Belongs to the Maf family. YhdE subfamily.</text>
</comment>
<feature type="active site" description="Proton acceptor" evidence="4">
    <location>
        <position position="85"/>
    </location>
</feature>
<sequence length="219" mass="23864">MQNFIYLASKSPRRRELLRAYGWEPQVLSDPSEPRGWFAGDEEELPGETPADYVLRTAVTKLMDGIAARNELSDPRMDAPVLAADTVVSLDGRILGKPRDREEAARFMRALSGRTHEVRTAVAVGRSREDYRALVVLSGVTMRPMSEEEIGRYVMTDEPYDKAGGYGIQGLAGLFVRSVAGSYTGIMGLPVCEAAELLASYGVPAPALIQPIPTSSTSK</sequence>
<dbReference type="EMBL" id="WEHX01000002">
    <property type="protein sequence ID" value="KAB7663108.1"/>
    <property type="molecule type" value="Genomic_DNA"/>
</dbReference>
<evidence type="ECO:0000313" key="5">
    <source>
        <dbReference type="EMBL" id="KAB7663108.1"/>
    </source>
</evidence>
<dbReference type="EC" id="3.6.1.9" evidence="4"/>
<organism evidence="5 6">
    <name type="scientific">Sutterella seckii</name>
    <dbReference type="NCBI Taxonomy" id="1944635"/>
    <lineage>
        <taxon>Bacteria</taxon>
        <taxon>Pseudomonadati</taxon>
        <taxon>Pseudomonadota</taxon>
        <taxon>Betaproteobacteria</taxon>
        <taxon>Burkholderiales</taxon>
        <taxon>Sutterellaceae</taxon>
        <taxon>Sutterella</taxon>
    </lineage>
</organism>
<dbReference type="Pfam" id="PF02545">
    <property type="entry name" value="Maf"/>
    <property type="match status" value="1"/>
</dbReference>
<dbReference type="PANTHER" id="PTHR43213:SF5">
    <property type="entry name" value="BIFUNCTIONAL DTTP_UTP PYROPHOSPHATASE_METHYLTRANSFERASE PROTEIN-RELATED"/>
    <property type="match status" value="1"/>
</dbReference>
<dbReference type="PANTHER" id="PTHR43213">
    <property type="entry name" value="BIFUNCTIONAL DTTP/UTP PYROPHOSPHATASE/METHYLTRANSFERASE PROTEIN-RELATED"/>
    <property type="match status" value="1"/>
</dbReference>
<dbReference type="CDD" id="cd00555">
    <property type="entry name" value="Maf"/>
    <property type="match status" value="1"/>
</dbReference>
<comment type="subcellular location">
    <subcellularLocation>
        <location evidence="4">Cytoplasm</location>
    </subcellularLocation>
</comment>
<evidence type="ECO:0000313" key="6">
    <source>
        <dbReference type="Proteomes" id="UP000430564"/>
    </source>
</evidence>
<feature type="site" description="Important for substrate specificity" evidence="4">
    <location>
        <position position="169"/>
    </location>
</feature>
<dbReference type="PIRSF" id="PIRSF006305">
    <property type="entry name" value="Maf"/>
    <property type="match status" value="1"/>
</dbReference>
<evidence type="ECO:0000256" key="3">
    <source>
        <dbReference type="ARBA" id="ARBA00023080"/>
    </source>
</evidence>
<dbReference type="Proteomes" id="UP000430564">
    <property type="component" value="Unassembled WGS sequence"/>
</dbReference>
<keyword evidence="2 4" id="KW-0378">Hydrolase</keyword>
<comment type="catalytic activity">
    <reaction evidence="4">
        <text>dTTP + H2O = dTMP + diphosphate + H(+)</text>
        <dbReference type="Rhea" id="RHEA:28534"/>
        <dbReference type="ChEBI" id="CHEBI:15377"/>
        <dbReference type="ChEBI" id="CHEBI:15378"/>
        <dbReference type="ChEBI" id="CHEBI:33019"/>
        <dbReference type="ChEBI" id="CHEBI:37568"/>
        <dbReference type="ChEBI" id="CHEBI:63528"/>
        <dbReference type="EC" id="3.6.1.9"/>
    </reaction>
</comment>
<dbReference type="AlphaFoldDB" id="A0A6I1EVN5"/>
<dbReference type="Gene3D" id="3.90.950.10">
    <property type="match status" value="1"/>
</dbReference>
<reference evidence="5 6" key="1">
    <citation type="submission" date="2019-10" db="EMBL/GenBank/DDBJ databases">
        <title>Genome diversity of Sutterella seckii.</title>
        <authorList>
            <person name="Chaplin A.V."/>
            <person name="Sokolova S.R."/>
            <person name="Mosin K.A."/>
            <person name="Ivanova E.L."/>
            <person name="Kochetkova T.O."/>
            <person name="Goltsov A.Y."/>
            <person name="Trofimov D.Y."/>
            <person name="Efimov B.A."/>
        </authorList>
    </citation>
    <scope>NUCLEOTIDE SEQUENCE [LARGE SCALE GENOMIC DNA]</scope>
    <source>
        <strain evidence="5 6">ASD393</strain>
    </source>
</reference>
<accession>A0A6I1EVN5</accession>
<dbReference type="GO" id="GO:0005737">
    <property type="term" value="C:cytoplasm"/>
    <property type="evidence" value="ECO:0007669"/>
    <property type="project" value="UniProtKB-SubCell"/>
</dbReference>
<evidence type="ECO:0000256" key="2">
    <source>
        <dbReference type="ARBA" id="ARBA00022801"/>
    </source>
</evidence>
<comment type="caution">
    <text evidence="5">The sequence shown here is derived from an EMBL/GenBank/DDBJ whole genome shotgun (WGS) entry which is preliminary data.</text>
</comment>
<dbReference type="GO" id="GO:0009117">
    <property type="term" value="P:nucleotide metabolic process"/>
    <property type="evidence" value="ECO:0007669"/>
    <property type="project" value="UniProtKB-KW"/>
</dbReference>
<dbReference type="InterPro" id="IPR029001">
    <property type="entry name" value="ITPase-like_fam"/>
</dbReference>
<dbReference type="SUPFAM" id="SSF52972">
    <property type="entry name" value="ITPase-like"/>
    <property type="match status" value="1"/>
</dbReference>
<dbReference type="OrthoDB" id="9807767at2"/>
<gene>
    <name evidence="5" type="ORF">GBM95_00985</name>
</gene>
<keyword evidence="3 4" id="KW-0546">Nucleotide metabolism</keyword>
<comment type="catalytic activity">
    <reaction evidence="4">
        <text>UTP + H2O = UMP + diphosphate + H(+)</text>
        <dbReference type="Rhea" id="RHEA:29395"/>
        <dbReference type="ChEBI" id="CHEBI:15377"/>
        <dbReference type="ChEBI" id="CHEBI:15378"/>
        <dbReference type="ChEBI" id="CHEBI:33019"/>
        <dbReference type="ChEBI" id="CHEBI:46398"/>
        <dbReference type="ChEBI" id="CHEBI:57865"/>
        <dbReference type="EC" id="3.6.1.9"/>
    </reaction>
</comment>
<name>A0A6I1EVN5_9BURK</name>
<dbReference type="NCBIfam" id="TIGR00172">
    <property type="entry name" value="maf"/>
    <property type="match status" value="1"/>
</dbReference>
<protein>
    <recommendedName>
        <fullName evidence="4">dTTP/UTP pyrophosphatase</fullName>
        <shortName evidence="4">dTTPase/UTPase</shortName>
        <ecNumber evidence="4">3.6.1.9</ecNumber>
    </recommendedName>
    <alternativeName>
        <fullName evidence="4">Nucleoside triphosphate pyrophosphatase</fullName>
    </alternativeName>
    <alternativeName>
        <fullName evidence="4">Nucleotide pyrophosphatase</fullName>
        <shortName evidence="4">Nucleotide PPase</shortName>
    </alternativeName>
</protein>
<proteinExistence type="inferred from homology"/>
<evidence type="ECO:0000256" key="4">
    <source>
        <dbReference type="HAMAP-Rule" id="MF_00528"/>
    </source>
</evidence>
<dbReference type="GO" id="GO:0047429">
    <property type="term" value="F:nucleoside triphosphate diphosphatase activity"/>
    <property type="evidence" value="ECO:0007669"/>
    <property type="project" value="UniProtKB-EC"/>
</dbReference>